<dbReference type="SMART" id="SM00347">
    <property type="entry name" value="HTH_MARR"/>
    <property type="match status" value="2"/>
</dbReference>
<reference evidence="6" key="1">
    <citation type="journal article" date="2019" name="Int. J. Syst. Evol. Microbiol.">
        <title>The Global Catalogue of Microorganisms (GCM) 10K type strain sequencing project: providing services to taxonomists for standard genome sequencing and annotation.</title>
        <authorList>
            <consortium name="The Broad Institute Genomics Platform"/>
            <consortium name="The Broad Institute Genome Sequencing Center for Infectious Disease"/>
            <person name="Wu L."/>
            <person name="Ma J."/>
        </authorList>
    </citation>
    <scope>NUCLEOTIDE SEQUENCE [LARGE SCALE GENOMIC DNA]</scope>
    <source>
        <strain evidence="6">JCM 13023</strain>
    </source>
</reference>
<dbReference type="RefSeq" id="WP_253863261.1">
    <property type="nucleotide sequence ID" value="NZ_BAAALN010000005.1"/>
</dbReference>
<proteinExistence type="predicted"/>
<dbReference type="PANTHER" id="PTHR33164:SF95">
    <property type="entry name" value="TRANSCRIPTIONAL REGULATOR"/>
    <property type="match status" value="1"/>
</dbReference>
<keyword evidence="1" id="KW-0805">Transcription regulation</keyword>
<evidence type="ECO:0000313" key="6">
    <source>
        <dbReference type="Proteomes" id="UP001500653"/>
    </source>
</evidence>
<keyword evidence="6" id="KW-1185">Reference proteome</keyword>
<dbReference type="SUPFAM" id="SSF46785">
    <property type="entry name" value="Winged helix' DNA-binding domain"/>
    <property type="match status" value="2"/>
</dbReference>
<dbReference type="Gene3D" id="1.10.10.10">
    <property type="entry name" value="Winged helix-like DNA-binding domain superfamily/Winged helix DNA-binding domain"/>
    <property type="match status" value="2"/>
</dbReference>
<dbReference type="PANTHER" id="PTHR33164">
    <property type="entry name" value="TRANSCRIPTIONAL REGULATOR, MARR FAMILY"/>
    <property type="match status" value="1"/>
</dbReference>
<dbReference type="PROSITE" id="PS01117">
    <property type="entry name" value="HTH_MARR_1"/>
    <property type="match status" value="1"/>
</dbReference>
<dbReference type="InterPro" id="IPR000835">
    <property type="entry name" value="HTH_MarR-typ"/>
</dbReference>
<dbReference type="EMBL" id="BAAALN010000005">
    <property type="protein sequence ID" value="GAA1236080.1"/>
    <property type="molecule type" value="Genomic_DNA"/>
</dbReference>
<comment type="caution">
    <text evidence="5">The sequence shown here is derived from an EMBL/GenBank/DDBJ whole genome shotgun (WGS) entry which is preliminary data.</text>
</comment>
<dbReference type="InterPro" id="IPR023187">
    <property type="entry name" value="Tscrpt_reg_MarR-type_CS"/>
</dbReference>
<dbReference type="Pfam" id="PF01047">
    <property type="entry name" value="MarR"/>
    <property type="match status" value="1"/>
</dbReference>
<dbReference type="InterPro" id="IPR039422">
    <property type="entry name" value="MarR/SlyA-like"/>
</dbReference>
<evidence type="ECO:0000313" key="5">
    <source>
        <dbReference type="EMBL" id="GAA1236080.1"/>
    </source>
</evidence>
<organism evidence="5 6">
    <name type="scientific">Prauserella halophila</name>
    <dbReference type="NCBI Taxonomy" id="185641"/>
    <lineage>
        <taxon>Bacteria</taxon>
        <taxon>Bacillati</taxon>
        <taxon>Actinomycetota</taxon>
        <taxon>Actinomycetes</taxon>
        <taxon>Pseudonocardiales</taxon>
        <taxon>Pseudonocardiaceae</taxon>
        <taxon>Prauserella</taxon>
    </lineage>
</organism>
<sequence length="308" mass="33445">MTTHREPLHTGAAVPTLELARTPGHLIRRAQRVHGALWTRYVGAEPTGPQFAVLSSIASRPGLDQTTVGAMSSLDKSSTKDIVRRLAHHGWITVDPDPDDRRRKVLHLSRPARAALKALTDQATRVQKALLAPLEPAQRQDFVRDLAILAYEGSPPSTAHLPEHLGLELSTTPGHLIRRAQQAYTTRWADRFEGKLTGPQYAVLCALAGQEPSDQARLGDAASLDKSSIAEVVDRLAARGLITIITGTGDRRRKKLLLSTSARVALPEFTETAADVQSELMGLLPAKARTPFLDSLAAIAYQEAPNIE</sequence>
<dbReference type="Pfam" id="PF12802">
    <property type="entry name" value="MarR_2"/>
    <property type="match status" value="1"/>
</dbReference>
<feature type="domain" description="HTH marR-type" evidence="4">
    <location>
        <begin position="170"/>
        <end position="301"/>
    </location>
</feature>
<dbReference type="PROSITE" id="PS50995">
    <property type="entry name" value="HTH_MARR_2"/>
    <property type="match status" value="2"/>
</dbReference>
<evidence type="ECO:0000256" key="3">
    <source>
        <dbReference type="ARBA" id="ARBA00023163"/>
    </source>
</evidence>
<name>A0ABP4GS06_9PSEU</name>
<dbReference type="Proteomes" id="UP001500653">
    <property type="component" value="Unassembled WGS sequence"/>
</dbReference>
<evidence type="ECO:0000256" key="1">
    <source>
        <dbReference type="ARBA" id="ARBA00023015"/>
    </source>
</evidence>
<keyword evidence="2" id="KW-0238">DNA-binding</keyword>
<dbReference type="InterPro" id="IPR036388">
    <property type="entry name" value="WH-like_DNA-bd_sf"/>
</dbReference>
<gene>
    <name evidence="5" type="ORF">GCM10009676_20270</name>
</gene>
<evidence type="ECO:0000259" key="4">
    <source>
        <dbReference type="PROSITE" id="PS50995"/>
    </source>
</evidence>
<keyword evidence="3" id="KW-0804">Transcription</keyword>
<dbReference type="InterPro" id="IPR036390">
    <property type="entry name" value="WH_DNA-bd_sf"/>
</dbReference>
<evidence type="ECO:0000256" key="2">
    <source>
        <dbReference type="ARBA" id="ARBA00023125"/>
    </source>
</evidence>
<feature type="domain" description="HTH marR-type" evidence="4">
    <location>
        <begin position="16"/>
        <end position="151"/>
    </location>
</feature>
<protein>
    <recommendedName>
        <fullName evidence="4">HTH marR-type domain-containing protein</fullName>
    </recommendedName>
</protein>
<accession>A0ABP4GS06</accession>